<dbReference type="RefSeq" id="WP_141318332.1">
    <property type="nucleotide sequence ID" value="NZ_BJOC01000014.1"/>
</dbReference>
<evidence type="ECO:0008006" key="4">
    <source>
        <dbReference type="Google" id="ProtNLM"/>
    </source>
</evidence>
<organism evidence="2 3">
    <name type="scientific">Halomonas halmophila</name>
    <dbReference type="NCBI Taxonomy" id="252"/>
    <lineage>
        <taxon>Bacteria</taxon>
        <taxon>Pseudomonadati</taxon>
        <taxon>Pseudomonadota</taxon>
        <taxon>Gammaproteobacteria</taxon>
        <taxon>Oceanospirillales</taxon>
        <taxon>Halomonadaceae</taxon>
        <taxon>Halomonas</taxon>
    </lineage>
</organism>
<dbReference type="AlphaFoldDB" id="A0A4Y4F042"/>
<protein>
    <recommendedName>
        <fullName evidence="4">DUF3955 domain-containing protein</fullName>
    </recommendedName>
</protein>
<dbReference type="Proteomes" id="UP000319812">
    <property type="component" value="Unassembled WGS sequence"/>
</dbReference>
<accession>A0A4Y4F042</accession>
<feature type="transmembrane region" description="Helical" evidence="1">
    <location>
        <begin position="7"/>
        <end position="27"/>
    </location>
</feature>
<dbReference type="EMBL" id="BJOC01000014">
    <property type="protein sequence ID" value="GED21995.1"/>
    <property type="molecule type" value="Genomic_DNA"/>
</dbReference>
<sequence>MLFSKASAYLAGIFITTALLCGGLHFVAQHVIVGQSTLNEPQLLVPLGWLSLGLAGLLGMLSLVGWSVERLRPGRLAGE</sequence>
<gene>
    <name evidence="2" type="ORF">HHA01_09720</name>
</gene>
<keyword evidence="1" id="KW-0812">Transmembrane</keyword>
<evidence type="ECO:0000256" key="1">
    <source>
        <dbReference type="SAM" id="Phobius"/>
    </source>
</evidence>
<keyword evidence="1" id="KW-1133">Transmembrane helix</keyword>
<name>A0A4Y4F042_9GAMM</name>
<keyword evidence="3" id="KW-1185">Reference proteome</keyword>
<evidence type="ECO:0000313" key="3">
    <source>
        <dbReference type="Proteomes" id="UP000319812"/>
    </source>
</evidence>
<reference evidence="2 3" key="1">
    <citation type="submission" date="2019-06" db="EMBL/GenBank/DDBJ databases">
        <title>Whole genome shotgun sequence of Halomonas halmophila NBRC 15537.</title>
        <authorList>
            <person name="Hosoyama A."/>
            <person name="Uohara A."/>
            <person name="Ohji S."/>
            <person name="Ichikawa N."/>
        </authorList>
    </citation>
    <scope>NUCLEOTIDE SEQUENCE [LARGE SCALE GENOMIC DNA]</scope>
    <source>
        <strain evidence="2 3">NBRC 15537</strain>
    </source>
</reference>
<feature type="transmembrane region" description="Helical" evidence="1">
    <location>
        <begin position="47"/>
        <end position="66"/>
    </location>
</feature>
<comment type="caution">
    <text evidence="2">The sequence shown here is derived from an EMBL/GenBank/DDBJ whole genome shotgun (WGS) entry which is preliminary data.</text>
</comment>
<keyword evidence="1" id="KW-0472">Membrane</keyword>
<evidence type="ECO:0000313" key="2">
    <source>
        <dbReference type="EMBL" id="GED21995.1"/>
    </source>
</evidence>
<proteinExistence type="predicted"/>